<gene>
    <name evidence="1" type="ORF">BpHYR1_001828</name>
</gene>
<accession>A0A3M7SL52</accession>
<proteinExistence type="predicted"/>
<sequence>MVKYREFTIIYVSYQHCICLNTPNEIYNPASIDSIYTRTKPIAETCLKCKRIKHHKKVKSDKISSVSDAIRELSIVRD</sequence>
<comment type="caution">
    <text evidence="1">The sequence shown here is derived from an EMBL/GenBank/DDBJ whole genome shotgun (WGS) entry which is preliminary data.</text>
</comment>
<evidence type="ECO:0000313" key="1">
    <source>
        <dbReference type="EMBL" id="RNA36337.1"/>
    </source>
</evidence>
<organism evidence="1 2">
    <name type="scientific">Brachionus plicatilis</name>
    <name type="common">Marine rotifer</name>
    <name type="synonym">Brachionus muelleri</name>
    <dbReference type="NCBI Taxonomy" id="10195"/>
    <lineage>
        <taxon>Eukaryota</taxon>
        <taxon>Metazoa</taxon>
        <taxon>Spiralia</taxon>
        <taxon>Gnathifera</taxon>
        <taxon>Rotifera</taxon>
        <taxon>Eurotatoria</taxon>
        <taxon>Monogononta</taxon>
        <taxon>Pseudotrocha</taxon>
        <taxon>Ploima</taxon>
        <taxon>Brachionidae</taxon>
        <taxon>Brachionus</taxon>
    </lineage>
</organism>
<keyword evidence="2" id="KW-1185">Reference proteome</keyword>
<name>A0A3M7SL52_BRAPC</name>
<protein>
    <submittedName>
        <fullName evidence="1">Uncharacterized protein</fullName>
    </submittedName>
</protein>
<dbReference type="AlphaFoldDB" id="A0A3M7SL52"/>
<dbReference type="Proteomes" id="UP000276133">
    <property type="component" value="Unassembled WGS sequence"/>
</dbReference>
<evidence type="ECO:0000313" key="2">
    <source>
        <dbReference type="Proteomes" id="UP000276133"/>
    </source>
</evidence>
<dbReference type="EMBL" id="REGN01001202">
    <property type="protein sequence ID" value="RNA36337.1"/>
    <property type="molecule type" value="Genomic_DNA"/>
</dbReference>
<reference evidence="1 2" key="1">
    <citation type="journal article" date="2018" name="Sci. Rep.">
        <title>Genomic signatures of local adaptation to the degree of environmental predictability in rotifers.</title>
        <authorList>
            <person name="Franch-Gras L."/>
            <person name="Hahn C."/>
            <person name="Garcia-Roger E.M."/>
            <person name="Carmona M.J."/>
            <person name="Serra M."/>
            <person name="Gomez A."/>
        </authorList>
    </citation>
    <scope>NUCLEOTIDE SEQUENCE [LARGE SCALE GENOMIC DNA]</scope>
    <source>
        <strain evidence="1">HYR1</strain>
    </source>
</reference>